<sequence length="269" mass="30249">MTESNQTQPKQVPITFIPTFRRRYLTIHPEMTFEECECQIFALFDIRCSDRLIIEAESPTLARHRLTSTDTFRAVVPNSEEDSGVQFFVTTEGMRASHEGKDKLTPLAFVFPRDPERGVIAQEQIGSYASDILGSVSRFFSRQFANRSNSPSHDESNDSPSESGEDSEQAEQKCEQNPTDTVSSEEVTADEEVRGDELQEPPQNDEPLDEQIKHAETEAVDEAINSPENTSPASPQTQNPNQPLPDIMAQFMQMLQNFNQAVAPKPHDE</sequence>
<evidence type="ECO:0000313" key="3">
    <source>
        <dbReference type="Proteomes" id="UP001281761"/>
    </source>
</evidence>
<comment type="caution">
    <text evidence="2">The sequence shown here is derived from an EMBL/GenBank/DDBJ whole genome shotgun (WGS) entry which is preliminary data.</text>
</comment>
<feature type="compositionally biased region" description="Polar residues" evidence="1">
    <location>
        <begin position="175"/>
        <end position="186"/>
    </location>
</feature>
<evidence type="ECO:0000256" key="1">
    <source>
        <dbReference type="SAM" id="MobiDB-lite"/>
    </source>
</evidence>
<reference evidence="2 3" key="1">
    <citation type="journal article" date="2022" name="bioRxiv">
        <title>Genomics of Preaxostyla Flagellates Illuminates Evolutionary Transitions and the Path Towards Mitochondrial Loss.</title>
        <authorList>
            <person name="Novak L.V.F."/>
            <person name="Treitli S.C."/>
            <person name="Pyrih J."/>
            <person name="Halakuc P."/>
            <person name="Pipaliya S.V."/>
            <person name="Vacek V."/>
            <person name="Brzon O."/>
            <person name="Soukal P."/>
            <person name="Eme L."/>
            <person name="Dacks J.B."/>
            <person name="Karnkowska A."/>
            <person name="Elias M."/>
            <person name="Hampl V."/>
        </authorList>
    </citation>
    <scope>NUCLEOTIDE SEQUENCE [LARGE SCALE GENOMIC DNA]</scope>
    <source>
        <strain evidence="2">NAU3</strain>
        <tissue evidence="2">Gut</tissue>
    </source>
</reference>
<organism evidence="2 3">
    <name type="scientific">Blattamonas nauphoetae</name>
    <dbReference type="NCBI Taxonomy" id="2049346"/>
    <lineage>
        <taxon>Eukaryota</taxon>
        <taxon>Metamonada</taxon>
        <taxon>Preaxostyla</taxon>
        <taxon>Oxymonadida</taxon>
        <taxon>Blattamonas</taxon>
    </lineage>
</organism>
<feature type="compositionally biased region" description="Polar residues" evidence="1">
    <location>
        <begin position="226"/>
        <end position="241"/>
    </location>
</feature>
<protein>
    <submittedName>
        <fullName evidence="2">Uncharacterized protein</fullName>
    </submittedName>
</protein>
<proteinExistence type="predicted"/>
<dbReference type="Proteomes" id="UP001281761">
    <property type="component" value="Unassembled WGS sequence"/>
</dbReference>
<name>A0ABQ9WRD3_9EUKA</name>
<gene>
    <name evidence="2" type="ORF">BLNAU_23199</name>
</gene>
<feature type="region of interest" description="Disordered" evidence="1">
    <location>
        <begin position="145"/>
        <end position="244"/>
    </location>
</feature>
<accession>A0ABQ9WRD3</accession>
<dbReference type="EMBL" id="JARBJD010000453">
    <property type="protein sequence ID" value="KAK2941893.1"/>
    <property type="molecule type" value="Genomic_DNA"/>
</dbReference>
<evidence type="ECO:0000313" key="2">
    <source>
        <dbReference type="EMBL" id="KAK2941893.1"/>
    </source>
</evidence>
<keyword evidence="3" id="KW-1185">Reference proteome</keyword>